<feature type="domain" description="Insertion element IS402-like" evidence="2">
    <location>
        <begin position="16"/>
        <end position="87"/>
    </location>
</feature>
<dbReference type="PANTHER" id="PTHR46637">
    <property type="entry name" value="TIS1421-TRANSPOSASE PROTEIN A"/>
    <property type="match status" value="1"/>
</dbReference>
<proteinExistence type="predicted"/>
<dbReference type="EMBL" id="BLIO01000001">
    <property type="protein sequence ID" value="GFE19214.1"/>
    <property type="molecule type" value="Genomic_DNA"/>
</dbReference>
<dbReference type="Pfam" id="PF13340">
    <property type="entry name" value="DUF4096"/>
    <property type="match status" value="1"/>
</dbReference>
<reference evidence="3 4" key="1">
    <citation type="submission" date="2019-12" db="EMBL/GenBank/DDBJ databases">
        <title>Whole genome shotgun sequence of Streptomyces hygroscopicus subsp. glebosus NBRC 13786.</title>
        <authorList>
            <person name="Ichikawa N."/>
            <person name="Kimura A."/>
            <person name="Kitahashi Y."/>
            <person name="Komaki H."/>
            <person name="Tamura T."/>
        </authorList>
    </citation>
    <scope>NUCLEOTIDE SEQUENCE [LARGE SCALE GENOMIC DNA]</scope>
    <source>
        <strain evidence="3 4">NBRC 13786</strain>
    </source>
</reference>
<feature type="region of interest" description="Disordered" evidence="1">
    <location>
        <begin position="117"/>
        <end position="142"/>
    </location>
</feature>
<dbReference type="Proteomes" id="UP000430079">
    <property type="component" value="Unassembled WGS sequence"/>
</dbReference>
<dbReference type="InterPro" id="IPR025161">
    <property type="entry name" value="IS402-like_dom"/>
</dbReference>
<gene>
    <name evidence="3" type="ORF">Sgleb_72610</name>
</gene>
<name>A0A640T7P2_9ACTN</name>
<evidence type="ECO:0000313" key="4">
    <source>
        <dbReference type="Proteomes" id="UP000430079"/>
    </source>
</evidence>
<protein>
    <recommendedName>
        <fullName evidence="2">Insertion element IS402-like domain-containing protein</fullName>
    </recommendedName>
</protein>
<keyword evidence="4" id="KW-1185">Reference proteome</keyword>
<dbReference type="NCBIfam" id="NF033580">
    <property type="entry name" value="transpos_IS5_3"/>
    <property type="match status" value="1"/>
</dbReference>
<accession>A0A640T7P2</accession>
<sequence>MSGVLGQAGCMGRGDLTNAEWDRLESFLPPGGARGGRWSDHRRVINGVLYRVRTGVQWRDLPERFGPWETVYKRHRRWSADGTWKMLLSRIQAVEDAAGKVDWDVSVDSTVVRAHQHAAGARNAPPAAVPQKGAGRGTNQVDPVLRKLAVRLEGVVRSASAWDGPAEDSPPRSTSSPRGDAGPLPSS</sequence>
<comment type="caution">
    <text evidence="3">The sequence shown here is derived from an EMBL/GenBank/DDBJ whole genome shotgun (WGS) entry which is preliminary data.</text>
</comment>
<evidence type="ECO:0000259" key="2">
    <source>
        <dbReference type="Pfam" id="PF13340"/>
    </source>
</evidence>
<feature type="region of interest" description="Disordered" evidence="1">
    <location>
        <begin position="159"/>
        <end position="187"/>
    </location>
</feature>
<organism evidence="3 4">
    <name type="scientific">Streptomyces glebosus</name>
    <dbReference type="NCBI Taxonomy" id="249580"/>
    <lineage>
        <taxon>Bacteria</taxon>
        <taxon>Bacillati</taxon>
        <taxon>Actinomycetota</taxon>
        <taxon>Actinomycetes</taxon>
        <taxon>Kitasatosporales</taxon>
        <taxon>Streptomycetaceae</taxon>
        <taxon>Streptomyces</taxon>
    </lineage>
</organism>
<dbReference type="InterPro" id="IPR052909">
    <property type="entry name" value="Transposase_6_like"/>
</dbReference>
<dbReference type="AlphaFoldDB" id="A0A640T7P2"/>
<feature type="compositionally biased region" description="Low complexity" evidence="1">
    <location>
        <begin position="117"/>
        <end position="130"/>
    </location>
</feature>
<evidence type="ECO:0000256" key="1">
    <source>
        <dbReference type="SAM" id="MobiDB-lite"/>
    </source>
</evidence>
<dbReference type="PANTHER" id="PTHR46637:SF1">
    <property type="entry name" value="BLL5188 PROTEIN"/>
    <property type="match status" value="1"/>
</dbReference>
<evidence type="ECO:0000313" key="3">
    <source>
        <dbReference type="EMBL" id="GFE19214.1"/>
    </source>
</evidence>